<proteinExistence type="predicted"/>
<evidence type="ECO:0000313" key="2">
    <source>
        <dbReference type="EMBL" id="EAR14844.1"/>
    </source>
</evidence>
<feature type="transmembrane region" description="Helical" evidence="1">
    <location>
        <begin position="107"/>
        <end position="127"/>
    </location>
</feature>
<sequence length="137" mass="14905">MKKMKFLRATISALIVWAIGVTAYVCSYMIPLMENPDTQANWVLTLALIPATALGASYFYMGGFRINGLILGAFMFGVTILLDACITVPVLIVPAGGDHLSFFSDPVFWLIGLEYVGLIVLYAQTIVKMKHAPGTGR</sequence>
<dbReference type="RefSeq" id="WP_015754165.1">
    <property type="nucleotide sequence ID" value="NC_013222.1"/>
</dbReference>
<dbReference type="EMBL" id="CP001712">
    <property type="protein sequence ID" value="EAR14844.1"/>
    <property type="molecule type" value="Genomic_DNA"/>
</dbReference>
<dbReference type="eggNOG" id="ENOG5032RC4">
    <property type="taxonomic scope" value="Bacteria"/>
</dbReference>
<keyword evidence="3" id="KW-1185">Reference proteome</keyword>
<feature type="transmembrane region" description="Helical" evidence="1">
    <location>
        <begin position="68"/>
        <end position="95"/>
    </location>
</feature>
<dbReference type="Proteomes" id="UP000009049">
    <property type="component" value="Chromosome"/>
</dbReference>
<gene>
    <name evidence="2" type="ordered locus">RB2501_10977</name>
</gene>
<dbReference type="HOGENOM" id="CLU_1904220_0_0_10"/>
<feature type="transmembrane region" description="Helical" evidence="1">
    <location>
        <begin position="39"/>
        <end position="61"/>
    </location>
</feature>
<reference evidence="2 3" key="1">
    <citation type="journal article" date="2009" name="J. Bacteriol.">
        <title>Complete genome sequence of Robiginitalea biformata HTCC2501.</title>
        <authorList>
            <person name="Oh H.M."/>
            <person name="Giovannoni S.J."/>
            <person name="Lee K."/>
            <person name="Ferriera S."/>
            <person name="Johnson J."/>
            <person name="Cho J.C."/>
        </authorList>
    </citation>
    <scope>NUCLEOTIDE SEQUENCE [LARGE SCALE GENOMIC DNA]</scope>
    <source>
        <strain evidence="3">ATCC BAA-864 / HTCC2501 / KCTC 12146</strain>
    </source>
</reference>
<keyword evidence="1" id="KW-0812">Transmembrane</keyword>
<accession>A4CMF2</accession>
<dbReference type="KEGG" id="rbi:RB2501_10977"/>
<name>A4CMF2_ROBBH</name>
<dbReference type="STRING" id="313596.RB2501_10977"/>
<evidence type="ECO:0000313" key="3">
    <source>
        <dbReference type="Proteomes" id="UP000009049"/>
    </source>
</evidence>
<protein>
    <submittedName>
        <fullName evidence="2">Uncharacterized protein</fullName>
    </submittedName>
</protein>
<keyword evidence="1" id="KW-0472">Membrane</keyword>
<organism evidence="2 3">
    <name type="scientific">Robiginitalea biformata (strain ATCC BAA-864 / DSM 15991 / KCTC 12146 / HTCC2501)</name>
    <dbReference type="NCBI Taxonomy" id="313596"/>
    <lineage>
        <taxon>Bacteria</taxon>
        <taxon>Pseudomonadati</taxon>
        <taxon>Bacteroidota</taxon>
        <taxon>Flavobacteriia</taxon>
        <taxon>Flavobacteriales</taxon>
        <taxon>Flavobacteriaceae</taxon>
        <taxon>Robiginitalea</taxon>
    </lineage>
</organism>
<keyword evidence="1" id="KW-1133">Transmembrane helix</keyword>
<evidence type="ECO:0000256" key="1">
    <source>
        <dbReference type="SAM" id="Phobius"/>
    </source>
</evidence>
<dbReference type="AlphaFoldDB" id="A4CMF2"/>